<name>A0A853BXR6_9ACTN</name>
<dbReference type="EMBL" id="JACCFO010000002">
    <property type="protein sequence ID" value="NYI99281.1"/>
    <property type="molecule type" value="Genomic_DNA"/>
</dbReference>
<sequence length="41" mass="4243">MTDDDAMCPMCGGQGRIIDASEPDGVRVCPLCGGSGRIRMA</sequence>
<protein>
    <submittedName>
        <fullName evidence="1">DnaJ-class molecular chaperone</fullName>
    </submittedName>
</protein>
<evidence type="ECO:0000313" key="2">
    <source>
        <dbReference type="Proteomes" id="UP000575985"/>
    </source>
</evidence>
<accession>A0A853BXR6</accession>
<evidence type="ECO:0000313" key="1">
    <source>
        <dbReference type="EMBL" id="NYI99281.1"/>
    </source>
</evidence>
<dbReference type="Proteomes" id="UP000575985">
    <property type="component" value="Unassembled WGS sequence"/>
</dbReference>
<dbReference type="SUPFAM" id="SSF57938">
    <property type="entry name" value="DnaJ/Hsp40 cysteine-rich domain"/>
    <property type="match status" value="1"/>
</dbReference>
<proteinExistence type="predicted"/>
<comment type="caution">
    <text evidence="1">The sequence shown here is derived from an EMBL/GenBank/DDBJ whole genome shotgun (WGS) entry which is preliminary data.</text>
</comment>
<dbReference type="InterPro" id="IPR036410">
    <property type="entry name" value="HSP_DnaJ_Cys-rich_dom_sf"/>
</dbReference>
<dbReference type="AlphaFoldDB" id="A0A853BXR6"/>
<keyword evidence="2" id="KW-1185">Reference proteome</keyword>
<reference evidence="1 2" key="1">
    <citation type="submission" date="2020-07" db="EMBL/GenBank/DDBJ databases">
        <title>Sequencing the genomes of 1000 actinobacteria strains.</title>
        <authorList>
            <person name="Klenk H.-P."/>
        </authorList>
    </citation>
    <scope>NUCLEOTIDE SEQUENCE [LARGE SCALE GENOMIC DNA]</scope>
    <source>
        <strain evidence="1 2">DSM 45927</strain>
    </source>
</reference>
<dbReference type="Gene3D" id="6.20.20.10">
    <property type="match status" value="1"/>
</dbReference>
<gene>
    <name evidence="1" type="ORF">HNR12_005635</name>
</gene>
<organism evidence="1 2">
    <name type="scientific">Streptomonospora nanhaiensis</name>
    <dbReference type="NCBI Taxonomy" id="1323731"/>
    <lineage>
        <taxon>Bacteria</taxon>
        <taxon>Bacillati</taxon>
        <taxon>Actinomycetota</taxon>
        <taxon>Actinomycetes</taxon>
        <taxon>Streptosporangiales</taxon>
        <taxon>Nocardiopsidaceae</taxon>
        <taxon>Streptomonospora</taxon>
    </lineage>
</organism>